<keyword evidence="1" id="KW-0472">Membrane</keyword>
<organism evidence="2 3">
    <name type="scientific">Stappia indica</name>
    <dbReference type="NCBI Taxonomy" id="538381"/>
    <lineage>
        <taxon>Bacteria</taxon>
        <taxon>Pseudomonadati</taxon>
        <taxon>Pseudomonadota</taxon>
        <taxon>Alphaproteobacteria</taxon>
        <taxon>Hyphomicrobiales</taxon>
        <taxon>Stappiaceae</taxon>
        <taxon>Stappia</taxon>
    </lineage>
</organism>
<keyword evidence="1" id="KW-0812">Transmembrane</keyword>
<protein>
    <recommendedName>
        <fullName evidence="4">Integral membrane protein</fullName>
    </recommendedName>
</protein>
<accession>A0A285SCY7</accession>
<evidence type="ECO:0000313" key="3">
    <source>
        <dbReference type="Proteomes" id="UP000219331"/>
    </source>
</evidence>
<feature type="transmembrane region" description="Helical" evidence="1">
    <location>
        <begin position="101"/>
        <end position="120"/>
    </location>
</feature>
<feature type="transmembrane region" description="Helical" evidence="1">
    <location>
        <begin position="72"/>
        <end position="95"/>
    </location>
</feature>
<dbReference type="OrthoDB" id="7570420at2"/>
<dbReference type="RefSeq" id="WP_097174573.1">
    <property type="nucleotide sequence ID" value="NZ_OBML01000004.1"/>
</dbReference>
<name>A0A285SCY7_9HYPH</name>
<dbReference type="EMBL" id="OBML01000004">
    <property type="protein sequence ID" value="SOC03484.1"/>
    <property type="molecule type" value="Genomic_DNA"/>
</dbReference>
<sequence>MLQIFDRLSLRGLLALDAVTCLVMGGLLLVAGGVLAPPLGLPHDLLFYAGLALLPVAAFMLAVAVPSAPPATGVFVVVAGNWLWVAASLALPLFGLVSPTALGYAFLVIQAAAVAVLALAELRAMARVPASTAAA</sequence>
<evidence type="ECO:0000256" key="1">
    <source>
        <dbReference type="SAM" id="Phobius"/>
    </source>
</evidence>
<keyword evidence="1" id="KW-1133">Transmembrane helix</keyword>
<feature type="transmembrane region" description="Helical" evidence="1">
    <location>
        <begin position="45"/>
        <end position="65"/>
    </location>
</feature>
<evidence type="ECO:0008006" key="4">
    <source>
        <dbReference type="Google" id="ProtNLM"/>
    </source>
</evidence>
<dbReference type="STRING" id="538381.GCA_001696535_00251"/>
<proteinExistence type="predicted"/>
<gene>
    <name evidence="2" type="ORF">SAMN05421512_104143</name>
</gene>
<dbReference type="Proteomes" id="UP000219331">
    <property type="component" value="Unassembled WGS sequence"/>
</dbReference>
<dbReference type="AlphaFoldDB" id="A0A285SCY7"/>
<feature type="transmembrane region" description="Helical" evidence="1">
    <location>
        <begin position="12"/>
        <end position="39"/>
    </location>
</feature>
<keyword evidence="3" id="KW-1185">Reference proteome</keyword>
<evidence type="ECO:0000313" key="2">
    <source>
        <dbReference type="EMBL" id="SOC03484.1"/>
    </source>
</evidence>
<reference evidence="2 3" key="1">
    <citation type="submission" date="2017-08" db="EMBL/GenBank/DDBJ databases">
        <authorList>
            <person name="de Groot N.N."/>
        </authorList>
    </citation>
    <scope>NUCLEOTIDE SEQUENCE [LARGE SCALE GENOMIC DNA]</scope>
    <source>
        <strain evidence="2 3">USBA 352</strain>
    </source>
</reference>